<dbReference type="Gene3D" id="3.40.1810.10">
    <property type="entry name" value="Transcription factor, MADS-box"/>
    <property type="match status" value="1"/>
</dbReference>
<dbReference type="InterPro" id="IPR002487">
    <property type="entry name" value="TF_Kbox"/>
</dbReference>
<evidence type="ECO:0000313" key="8">
    <source>
        <dbReference type="EMBL" id="EPS70373.1"/>
    </source>
</evidence>
<dbReference type="FunFam" id="3.40.1810.10:FF:000003">
    <property type="entry name" value="MADS-box transcription factor MADS-MC"/>
    <property type="match status" value="1"/>
</dbReference>
<keyword evidence="5" id="KW-0539">Nucleus</keyword>
<dbReference type="GO" id="GO:0045944">
    <property type="term" value="P:positive regulation of transcription by RNA polymerase II"/>
    <property type="evidence" value="ECO:0007669"/>
    <property type="project" value="InterPro"/>
</dbReference>
<dbReference type="SMART" id="SM00432">
    <property type="entry name" value="MADS"/>
    <property type="match status" value="1"/>
</dbReference>
<dbReference type="CDD" id="cd00265">
    <property type="entry name" value="MADS_MEF2_like"/>
    <property type="match status" value="1"/>
</dbReference>
<dbReference type="AlphaFoldDB" id="S8E3W7"/>
<evidence type="ECO:0000256" key="3">
    <source>
        <dbReference type="ARBA" id="ARBA00023125"/>
    </source>
</evidence>
<keyword evidence="9" id="KW-1185">Reference proteome</keyword>
<evidence type="ECO:0000256" key="5">
    <source>
        <dbReference type="ARBA" id="ARBA00023242"/>
    </source>
</evidence>
<gene>
    <name evidence="8" type="ORF">M569_04388</name>
</gene>
<comment type="function">
    <text evidence="6">Probable transcription factor.</text>
</comment>
<feature type="domain" description="MADS-box" evidence="7">
    <location>
        <begin position="1"/>
        <end position="61"/>
    </location>
</feature>
<organism evidence="8 9">
    <name type="scientific">Genlisea aurea</name>
    <dbReference type="NCBI Taxonomy" id="192259"/>
    <lineage>
        <taxon>Eukaryota</taxon>
        <taxon>Viridiplantae</taxon>
        <taxon>Streptophyta</taxon>
        <taxon>Embryophyta</taxon>
        <taxon>Tracheophyta</taxon>
        <taxon>Spermatophyta</taxon>
        <taxon>Magnoliopsida</taxon>
        <taxon>eudicotyledons</taxon>
        <taxon>Gunneridae</taxon>
        <taxon>Pentapetalae</taxon>
        <taxon>asterids</taxon>
        <taxon>lamiids</taxon>
        <taxon>Lamiales</taxon>
        <taxon>Lentibulariaceae</taxon>
        <taxon>Genlisea</taxon>
    </lineage>
</organism>
<name>S8E3W7_9LAMI</name>
<keyword evidence="2" id="KW-0805">Transcription regulation</keyword>
<reference evidence="8 9" key="1">
    <citation type="journal article" date="2013" name="BMC Genomics">
        <title>The miniature genome of a carnivorous plant Genlisea aurea contains a low number of genes and short non-coding sequences.</title>
        <authorList>
            <person name="Leushkin E.V."/>
            <person name="Sutormin R.A."/>
            <person name="Nabieva E.R."/>
            <person name="Penin A.A."/>
            <person name="Kondrashov A.S."/>
            <person name="Logacheva M.D."/>
        </authorList>
    </citation>
    <scope>NUCLEOTIDE SEQUENCE [LARGE SCALE GENOMIC DNA]</scope>
</reference>
<dbReference type="InterPro" id="IPR036879">
    <property type="entry name" value="TF_MADSbox_sf"/>
</dbReference>
<dbReference type="GO" id="GO:0046983">
    <property type="term" value="F:protein dimerization activity"/>
    <property type="evidence" value="ECO:0007669"/>
    <property type="project" value="InterPro"/>
</dbReference>
<keyword evidence="4" id="KW-0804">Transcription</keyword>
<dbReference type="PROSITE" id="PS50066">
    <property type="entry name" value="MADS_BOX_2"/>
    <property type="match status" value="1"/>
</dbReference>
<accession>S8E3W7</accession>
<sequence length="142" mass="16084">MVRGKIQIKRIEDSSSRHVTFSKRRSGILKKAFELSVLCDAEVAAIIFSAKGRLYEFSSSSSIDETINRYMMNDINASQTIKKKNAAAEQTDPETELRKTLERVDDLRGKLLGEKLDECSIEELEKLENQLATSISKVRSKK</sequence>
<feature type="non-terminal residue" evidence="8">
    <location>
        <position position="142"/>
    </location>
</feature>
<dbReference type="PANTHER" id="PTHR48019">
    <property type="entry name" value="SERUM RESPONSE FACTOR HOMOLOG"/>
    <property type="match status" value="1"/>
</dbReference>
<comment type="subcellular location">
    <subcellularLocation>
        <location evidence="1">Nucleus</location>
    </subcellularLocation>
</comment>
<dbReference type="GO" id="GO:0000977">
    <property type="term" value="F:RNA polymerase II transcription regulatory region sequence-specific DNA binding"/>
    <property type="evidence" value="ECO:0007669"/>
    <property type="project" value="InterPro"/>
</dbReference>
<comment type="caution">
    <text evidence="8">The sequence shown here is derived from an EMBL/GenBank/DDBJ whole genome shotgun (WGS) entry which is preliminary data.</text>
</comment>
<dbReference type="InterPro" id="IPR033896">
    <property type="entry name" value="MEF2-like_N"/>
</dbReference>
<keyword evidence="3" id="KW-0238">DNA-binding</keyword>
<dbReference type="Proteomes" id="UP000015453">
    <property type="component" value="Unassembled WGS sequence"/>
</dbReference>
<dbReference type="Pfam" id="PF00319">
    <property type="entry name" value="SRF-TF"/>
    <property type="match status" value="1"/>
</dbReference>
<dbReference type="EMBL" id="AUSU01001703">
    <property type="protein sequence ID" value="EPS70373.1"/>
    <property type="molecule type" value="Genomic_DNA"/>
</dbReference>
<evidence type="ECO:0000256" key="1">
    <source>
        <dbReference type="ARBA" id="ARBA00004123"/>
    </source>
</evidence>
<evidence type="ECO:0000256" key="4">
    <source>
        <dbReference type="ARBA" id="ARBA00023163"/>
    </source>
</evidence>
<dbReference type="GO" id="GO:0005634">
    <property type="term" value="C:nucleus"/>
    <property type="evidence" value="ECO:0007669"/>
    <property type="project" value="UniProtKB-SubCell"/>
</dbReference>
<dbReference type="InterPro" id="IPR002100">
    <property type="entry name" value="TF_MADSbox"/>
</dbReference>
<dbReference type="SUPFAM" id="SSF55455">
    <property type="entry name" value="SRF-like"/>
    <property type="match status" value="1"/>
</dbReference>
<dbReference type="GO" id="GO:0003700">
    <property type="term" value="F:DNA-binding transcription factor activity"/>
    <property type="evidence" value="ECO:0007669"/>
    <property type="project" value="InterPro"/>
</dbReference>
<dbReference type="Pfam" id="PF01486">
    <property type="entry name" value="K-box"/>
    <property type="match status" value="1"/>
</dbReference>
<evidence type="ECO:0000313" key="9">
    <source>
        <dbReference type="Proteomes" id="UP000015453"/>
    </source>
</evidence>
<dbReference type="PRINTS" id="PR00404">
    <property type="entry name" value="MADSDOMAIN"/>
</dbReference>
<protein>
    <recommendedName>
        <fullName evidence="7">MADS-box domain-containing protein</fullName>
    </recommendedName>
</protein>
<evidence type="ECO:0000256" key="2">
    <source>
        <dbReference type="ARBA" id="ARBA00023015"/>
    </source>
</evidence>
<dbReference type="OrthoDB" id="1898716at2759"/>
<dbReference type="InterPro" id="IPR050142">
    <property type="entry name" value="MADS-box/MEF2_TF"/>
</dbReference>
<evidence type="ECO:0000256" key="6">
    <source>
        <dbReference type="ARBA" id="ARBA00037260"/>
    </source>
</evidence>
<proteinExistence type="predicted"/>
<evidence type="ECO:0000259" key="7">
    <source>
        <dbReference type="PROSITE" id="PS50066"/>
    </source>
</evidence>